<dbReference type="EMBL" id="UGIF01000001">
    <property type="protein sequence ID" value="STP16649.1"/>
    <property type="molecule type" value="Genomic_DNA"/>
</dbReference>
<feature type="region of interest" description="Disordered" evidence="1">
    <location>
        <begin position="24"/>
        <end position="49"/>
    </location>
</feature>
<evidence type="ECO:0000256" key="1">
    <source>
        <dbReference type="SAM" id="MobiDB-lite"/>
    </source>
</evidence>
<dbReference type="GeneID" id="39492542"/>
<dbReference type="Proteomes" id="UP000254070">
    <property type="component" value="Unassembled WGS sequence"/>
</dbReference>
<accession>A0A377JX59</accession>
<protein>
    <submittedName>
        <fullName evidence="2">Uncharacterized protein</fullName>
    </submittedName>
</protein>
<gene>
    <name evidence="2" type="ORF">NCTC8129_00068</name>
</gene>
<reference evidence="2 3" key="1">
    <citation type="submission" date="2018-06" db="EMBL/GenBank/DDBJ databases">
        <authorList>
            <consortium name="Pathogen Informatics"/>
            <person name="Doyle S."/>
        </authorList>
    </citation>
    <scope>NUCLEOTIDE SEQUENCE [LARGE SCALE GENOMIC DNA]</scope>
    <source>
        <strain evidence="2 3">NCTC8129</strain>
    </source>
</reference>
<evidence type="ECO:0000313" key="2">
    <source>
        <dbReference type="EMBL" id="STP16649.1"/>
    </source>
</evidence>
<dbReference type="AlphaFoldDB" id="A0A377JX59"/>
<sequence>MPRINRKKPTGDFESVFDEELEELETPNDTIDSIPETEVTVSNSFPSDKETITENFNEANRFGLSKTSKSTSSELVARTFKYKKETIQRVESLVYKDQRHSKKIPGTKGFISDFMDNAIWQHLLQLGLATEEEVQKHLNSYSKYPLNFDNYEKK</sequence>
<name>A0A377JX59_9ENTE</name>
<evidence type="ECO:0000313" key="3">
    <source>
        <dbReference type="Proteomes" id="UP000254070"/>
    </source>
</evidence>
<proteinExistence type="predicted"/>
<dbReference type="RefSeq" id="WP_029486099.1">
    <property type="nucleotide sequence ID" value="NZ_CABGKX010000016.1"/>
</dbReference>
<organism evidence="2 3">
    <name type="scientific">Enterococcus durans</name>
    <dbReference type="NCBI Taxonomy" id="53345"/>
    <lineage>
        <taxon>Bacteria</taxon>
        <taxon>Bacillati</taxon>
        <taxon>Bacillota</taxon>
        <taxon>Bacilli</taxon>
        <taxon>Lactobacillales</taxon>
        <taxon>Enterococcaceae</taxon>
        <taxon>Enterococcus</taxon>
    </lineage>
</organism>